<dbReference type="InterPro" id="IPR000595">
    <property type="entry name" value="cNMP-bd_dom"/>
</dbReference>
<dbReference type="KEGG" id="blq:L21SP5_02699"/>
<accession>A0A0S2I221</accession>
<dbReference type="Gene3D" id="2.60.120.10">
    <property type="entry name" value="Jelly Rolls"/>
    <property type="match status" value="1"/>
</dbReference>
<dbReference type="PROSITE" id="PS51063">
    <property type="entry name" value="HTH_CRP_2"/>
    <property type="match status" value="1"/>
</dbReference>
<dbReference type="SMART" id="SM00419">
    <property type="entry name" value="HTH_CRP"/>
    <property type="match status" value="1"/>
</dbReference>
<keyword evidence="1" id="KW-0805">Transcription regulation</keyword>
<dbReference type="InterPro" id="IPR012318">
    <property type="entry name" value="HTH_CRP"/>
</dbReference>
<dbReference type="SUPFAM" id="SSF51206">
    <property type="entry name" value="cAMP-binding domain-like"/>
    <property type="match status" value="1"/>
</dbReference>
<evidence type="ECO:0000313" key="7">
    <source>
        <dbReference type="Proteomes" id="UP000064893"/>
    </source>
</evidence>
<evidence type="ECO:0000313" key="6">
    <source>
        <dbReference type="EMBL" id="ALO16322.1"/>
    </source>
</evidence>
<reference evidence="6 7" key="1">
    <citation type="submission" date="2015-11" db="EMBL/GenBank/DDBJ databases">
        <title>Description and complete genome sequence of a novel strain predominating in hypersaline microbial mats and representing a new family of the Bacteriodetes phylum.</title>
        <authorList>
            <person name="Spring S."/>
            <person name="Bunk B."/>
            <person name="Sproer C."/>
            <person name="Klenk H.-P."/>
        </authorList>
    </citation>
    <scope>NUCLEOTIDE SEQUENCE [LARGE SCALE GENOMIC DNA]</scope>
    <source>
        <strain evidence="6 7">L21-Spi-D4</strain>
    </source>
</reference>
<evidence type="ECO:0000259" key="5">
    <source>
        <dbReference type="PROSITE" id="PS51063"/>
    </source>
</evidence>
<keyword evidence="2" id="KW-0238">DNA-binding</keyword>
<dbReference type="Pfam" id="PF00027">
    <property type="entry name" value="cNMP_binding"/>
    <property type="match status" value="1"/>
</dbReference>
<dbReference type="OrthoDB" id="9127033at2"/>
<dbReference type="GO" id="GO:0003700">
    <property type="term" value="F:DNA-binding transcription factor activity"/>
    <property type="evidence" value="ECO:0007669"/>
    <property type="project" value="TreeGrafter"/>
</dbReference>
<dbReference type="GO" id="GO:0003677">
    <property type="term" value="F:DNA binding"/>
    <property type="evidence" value="ECO:0007669"/>
    <property type="project" value="UniProtKB-KW"/>
</dbReference>
<dbReference type="Gene3D" id="1.10.10.10">
    <property type="entry name" value="Winged helix-like DNA-binding domain superfamily/Winged helix DNA-binding domain"/>
    <property type="match status" value="1"/>
</dbReference>
<dbReference type="Proteomes" id="UP000064893">
    <property type="component" value="Chromosome"/>
</dbReference>
<dbReference type="PANTHER" id="PTHR24567:SF26">
    <property type="entry name" value="REGULATORY PROTEIN YEIL"/>
    <property type="match status" value="1"/>
</dbReference>
<feature type="domain" description="Cyclic nucleotide-binding" evidence="4">
    <location>
        <begin position="26"/>
        <end position="146"/>
    </location>
</feature>
<organism evidence="6 7">
    <name type="scientific">Salinivirga cyanobacteriivorans</name>
    <dbReference type="NCBI Taxonomy" id="1307839"/>
    <lineage>
        <taxon>Bacteria</taxon>
        <taxon>Pseudomonadati</taxon>
        <taxon>Bacteroidota</taxon>
        <taxon>Bacteroidia</taxon>
        <taxon>Bacteroidales</taxon>
        <taxon>Salinivirgaceae</taxon>
        <taxon>Salinivirga</taxon>
    </lineage>
</organism>
<dbReference type="CDD" id="cd00038">
    <property type="entry name" value="CAP_ED"/>
    <property type="match status" value="1"/>
</dbReference>
<dbReference type="Pfam" id="PF13545">
    <property type="entry name" value="HTH_Crp_2"/>
    <property type="match status" value="1"/>
</dbReference>
<evidence type="ECO:0000256" key="2">
    <source>
        <dbReference type="ARBA" id="ARBA00023125"/>
    </source>
</evidence>
<dbReference type="InterPro" id="IPR036388">
    <property type="entry name" value="WH-like_DNA-bd_sf"/>
</dbReference>
<dbReference type="InterPro" id="IPR014710">
    <property type="entry name" value="RmlC-like_jellyroll"/>
</dbReference>
<dbReference type="RefSeq" id="WP_057953706.1">
    <property type="nucleotide sequence ID" value="NZ_CP013118.1"/>
</dbReference>
<dbReference type="PROSITE" id="PS50042">
    <property type="entry name" value="CNMP_BINDING_3"/>
    <property type="match status" value="1"/>
</dbReference>
<sequence length="238" mass="27439">MSKINQSEKYINQQQLCFSCKNKADSFEKLIYEELQEISQHKVHLQFKKGETIAKQGAFITHILYLKKGMVKLYKEVDYRSNLIFSIHRTGKLLGMASLFGSEHFQYSIAALEDSFVCAIDRKVVEDLIARNGKFAAKVLESVNMDLQLCRDKMVSLTMKQLNGRLADTLLYLSYDVYNKDEFELSLSRKDLAEMSGMSTMSVVRTLQEFQKEGYIENENHHIKIIDKKALHDLSQTG</sequence>
<dbReference type="PANTHER" id="PTHR24567">
    <property type="entry name" value="CRP FAMILY TRANSCRIPTIONAL REGULATORY PROTEIN"/>
    <property type="match status" value="1"/>
</dbReference>
<dbReference type="InterPro" id="IPR050397">
    <property type="entry name" value="Env_Response_Regulators"/>
</dbReference>
<dbReference type="InterPro" id="IPR036390">
    <property type="entry name" value="WH_DNA-bd_sf"/>
</dbReference>
<evidence type="ECO:0000256" key="3">
    <source>
        <dbReference type="ARBA" id="ARBA00023163"/>
    </source>
</evidence>
<name>A0A0S2I221_9BACT</name>
<protein>
    <submittedName>
        <fullName evidence="6">Fumarate and nitrate reduction regulatory protein</fullName>
    </submittedName>
</protein>
<dbReference type="EMBL" id="CP013118">
    <property type="protein sequence ID" value="ALO16322.1"/>
    <property type="molecule type" value="Genomic_DNA"/>
</dbReference>
<dbReference type="GO" id="GO:0005829">
    <property type="term" value="C:cytosol"/>
    <property type="evidence" value="ECO:0007669"/>
    <property type="project" value="TreeGrafter"/>
</dbReference>
<proteinExistence type="predicted"/>
<dbReference type="STRING" id="1307839.L21SP5_02699"/>
<gene>
    <name evidence="6" type="primary">fnr</name>
    <name evidence="6" type="ORF">L21SP5_02699</name>
</gene>
<dbReference type="SMART" id="SM00100">
    <property type="entry name" value="cNMP"/>
    <property type="match status" value="1"/>
</dbReference>
<keyword evidence="7" id="KW-1185">Reference proteome</keyword>
<dbReference type="AlphaFoldDB" id="A0A0S2I221"/>
<keyword evidence="3" id="KW-0804">Transcription</keyword>
<dbReference type="SUPFAM" id="SSF46785">
    <property type="entry name" value="Winged helix' DNA-binding domain"/>
    <property type="match status" value="1"/>
</dbReference>
<dbReference type="InterPro" id="IPR018490">
    <property type="entry name" value="cNMP-bd_dom_sf"/>
</dbReference>
<evidence type="ECO:0000256" key="1">
    <source>
        <dbReference type="ARBA" id="ARBA00023015"/>
    </source>
</evidence>
<feature type="domain" description="HTH crp-type" evidence="5">
    <location>
        <begin position="160"/>
        <end position="229"/>
    </location>
</feature>
<evidence type="ECO:0000259" key="4">
    <source>
        <dbReference type="PROSITE" id="PS50042"/>
    </source>
</evidence>